<keyword evidence="1" id="KW-1185">Reference proteome</keyword>
<dbReference type="PANTHER" id="PTHR22708">
    <property type="entry name" value="LEUCINE-RICH REPEAT-CONTAINING PROTEIN 56"/>
    <property type="match status" value="1"/>
</dbReference>
<evidence type="ECO:0000313" key="2">
    <source>
        <dbReference type="RefSeq" id="XP_029654874.1"/>
    </source>
</evidence>
<name>A0A6P7TRL7_9MOLL</name>
<evidence type="ECO:0000313" key="1">
    <source>
        <dbReference type="Proteomes" id="UP000515154"/>
    </source>
</evidence>
<sequence length="112" mass="12620">MASNLLRLDVSNNQICDTSPITFLEKIENINIENNLITDVLHVHYLLFCGNLKTLFIGGNPVCDKTDELGELSISKVEINFNVNSPCDIRRMHGEIPSNETGILYLIKNILF</sequence>
<dbReference type="Gene3D" id="3.80.10.10">
    <property type="entry name" value="Ribonuclease Inhibitor"/>
    <property type="match status" value="1"/>
</dbReference>
<organism evidence="1 2">
    <name type="scientific">Octopus sinensis</name>
    <name type="common">East Asian common octopus</name>
    <dbReference type="NCBI Taxonomy" id="2607531"/>
    <lineage>
        <taxon>Eukaryota</taxon>
        <taxon>Metazoa</taxon>
        <taxon>Spiralia</taxon>
        <taxon>Lophotrochozoa</taxon>
        <taxon>Mollusca</taxon>
        <taxon>Cephalopoda</taxon>
        <taxon>Coleoidea</taxon>
        <taxon>Octopodiformes</taxon>
        <taxon>Octopoda</taxon>
        <taxon>Incirrata</taxon>
        <taxon>Octopodidae</taxon>
        <taxon>Octopus</taxon>
    </lineage>
</organism>
<dbReference type="InterPro" id="IPR032675">
    <property type="entry name" value="LRR_dom_sf"/>
</dbReference>
<dbReference type="RefSeq" id="XP_029654874.1">
    <property type="nucleotide sequence ID" value="XM_029799014.1"/>
</dbReference>
<gene>
    <name evidence="2" type="primary">LOC115228436</name>
</gene>
<dbReference type="KEGG" id="osn:115228436"/>
<dbReference type="PROSITE" id="PS51450">
    <property type="entry name" value="LRR"/>
    <property type="match status" value="1"/>
</dbReference>
<reference evidence="2" key="1">
    <citation type="submission" date="2025-08" db="UniProtKB">
        <authorList>
            <consortium name="RefSeq"/>
        </authorList>
    </citation>
    <scope>IDENTIFICATION</scope>
</reference>
<accession>A0A6P7TRL7</accession>
<dbReference type="InterPro" id="IPR001611">
    <property type="entry name" value="Leu-rich_rpt"/>
</dbReference>
<dbReference type="Proteomes" id="UP000515154">
    <property type="component" value="Unplaced"/>
</dbReference>
<dbReference type="InterPro" id="IPR040091">
    <property type="entry name" value="LRRC56"/>
</dbReference>
<dbReference type="AlphaFoldDB" id="A0A6P7TRL7"/>
<dbReference type="PANTHER" id="PTHR22708:SF0">
    <property type="entry name" value="LEUCINE-RICH REPEAT-CONTAINING PROTEIN 56"/>
    <property type="match status" value="1"/>
</dbReference>
<protein>
    <submittedName>
        <fullName evidence="2">Uncharacterized protein LOC115228436</fullName>
    </submittedName>
</protein>
<dbReference type="SUPFAM" id="SSF52058">
    <property type="entry name" value="L domain-like"/>
    <property type="match status" value="1"/>
</dbReference>
<proteinExistence type="predicted"/>